<proteinExistence type="predicted"/>
<keyword evidence="3" id="KW-1185">Reference proteome</keyword>
<gene>
    <name evidence="2" type="ORF">R2363_25715</name>
</gene>
<feature type="non-terminal residue" evidence="2">
    <location>
        <position position="1"/>
    </location>
</feature>
<comment type="caution">
    <text evidence="2">The sequence shown here is derived from an EMBL/GenBank/DDBJ whole genome shotgun (WGS) entry which is preliminary data.</text>
</comment>
<evidence type="ECO:0000313" key="2">
    <source>
        <dbReference type="EMBL" id="MDX2295555.1"/>
    </source>
</evidence>
<reference evidence="2 3" key="1">
    <citation type="submission" date="2023-10" db="EMBL/GenBank/DDBJ databases">
        <authorList>
            <person name="Wang X.X."/>
        </authorList>
    </citation>
    <scope>NUCLEOTIDE SEQUENCE [LARGE SCALE GENOMIC DNA]</scope>
    <source>
        <strain evidence="2 3">NBRC 12816</strain>
    </source>
</reference>
<feature type="compositionally biased region" description="Basic and acidic residues" evidence="1">
    <location>
        <begin position="61"/>
        <end position="70"/>
    </location>
</feature>
<dbReference type="EMBL" id="JAWJZF010000445">
    <property type="protein sequence ID" value="MDX2295555.1"/>
    <property type="molecule type" value="Genomic_DNA"/>
</dbReference>
<evidence type="ECO:0000256" key="1">
    <source>
        <dbReference type="SAM" id="MobiDB-lite"/>
    </source>
</evidence>
<organism evidence="2 3">
    <name type="scientific">Streptomyces roseolus</name>
    <dbReference type="NCBI Taxonomy" id="67358"/>
    <lineage>
        <taxon>Bacteria</taxon>
        <taxon>Bacillati</taxon>
        <taxon>Actinomycetota</taxon>
        <taxon>Actinomycetes</taxon>
        <taxon>Kitasatosporales</taxon>
        <taxon>Streptomycetaceae</taxon>
        <taxon>Streptomyces</taxon>
    </lineage>
</organism>
<dbReference type="Proteomes" id="UP001278571">
    <property type="component" value="Unassembled WGS sequence"/>
</dbReference>
<evidence type="ECO:0000313" key="3">
    <source>
        <dbReference type="Proteomes" id="UP001278571"/>
    </source>
</evidence>
<name>A0ABU4KDZ1_9ACTN</name>
<sequence length="78" mass="8470">AVSTTPSIDVMRMPKQRVPRAGVTGAARPSPLWRTPPGRLSEQEPEPAVRDLLASAAGKTGARDRREAARAARRRGWL</sequence>
<accession>A0ABU4KDZ1</accession>
<feature type="region of interest" description="Disordered" evidence="1">
    <location>
        <begin position="1"/>
        <end position="78"/>
    </location>
</feature>
<protein>
    <submittedName>
        <fullName evidence="2">Uncharacterized protein</fullName>
    </submittedName>
</protein>